<evidence type="ECO:0000256" key="5">
    <source>
        <dbReference type="ARBA" id="ARBA00022840"/>
    </source>
</evidence>
<dbReference type="Pfam" id="PF00069">
    <property type="entry name" value="Pkinase"/>
    <property type="match status" value="1"/>
</dbReference>
<dbReference type="InParanoid" id="A0A0D2VND2"/>
<feature type="domain" description="Protein kinase" evidence="6">
    <location>
        <begin position="368"/>
        <end position="623"/>
    </location>
</feature>
<proteinExistence type="predicted"/>
<dbReference type="GO" id="GO:0035556">
    <property type="term" value="P:intracellular signal transduction"/>
    <property type="evidence" value="ECO:0007669"/>
    <property type="project" value="TreeGrafter"/>
</dbReference>
<dbReference type="InterPro" id="IPR008266">
    <property type="entry name" value="Tyr_kinase_AS"/>
</dbReference>
<dbReference type="OrthoDB" id="193931at2759"/>
<dbReference type="FunFam" id="3.30.200.20:FF:000003">
    <property type="entry name" value="Non-specific serine/threonine protein kinase"/>
    <property type="match status" value="1"/>
</dbReference>
<dbReference type="STRING" id="595528.A0A0D2VND2"/>
<keyword evidence="5" id="KW-0067">ATP-binding</keyword>
<evidence type="ECO:0000256" key="3">
    <source>
        <dbReference type="ARBA" id="ARBA00022741"/>
    </source>
</evidence>
<dbReference type="InterPro" id="IPR020635">
    <property type="entry name" value="Tyr_kinase_cat_dom"/>
</dbReference>
<dbReference type="PROSITE" id="PS50011">
    <property type="entry name" value="PROTEIN_KINASE_DOM"/>
    <property type="match status" value="1"/>
</dbReference>
<dbReference type="PROSITE" id="PS00109">
    <property type="entry name" value="PROTEIN_KINASE_TYR"/>
    <property type="match status" value="1"/>
</dbReference>
<dbReference type="AlphaFoldDB" id="A0A0D2VND2"/>
<organism evidence="7 8">
    <name type="scientific">Capsaspora owczarzaki (strain ATCC 30864)</name>
    <dbReference type="NCBI Taxonomy" id="595528"/>
    <lineage>
        <taxon>Eukaryota</taxon>
        <taxon>Filasterea</taxon>
        <taxon>Capsaspora</taxon>
    </lineage>
</organism>
<dbReference type="eggNOG" id="KOG0586">
    <property type="taxonomic scope" value="Eukaryota"/>
</dbReference>
<reference evidence="8" key="1">
    <citation type="submission" date="2011-02" db="EMBL/GenBank/DDBJ databases">
        <title>The Genome Sequence of Capsaspora owczarzaki ATCC 30864.</title>
        <authorList>
            <person name="Russ C."/>
            <person name="Cuomo C."/>
            <person name="Burger G."/>
            <person name="Gray M.W."/>
            <person name="Holland P.W.H."/>
            <person name="King N."/>
            <person name="Lang F.B.F."/>
            <person name="Roger A.J."/>
            <person name="Ruiz-Trillo I."/>
            <person name="Young S.K."/>
            <person name="Zeng Q."/>
            <person name="Gargeya S."/>
            <person name="Alvarado L."/>
            <person name="Berlin A."/>
            <person name="Chapman S.B."/>
            <person name="Chen Z."/>
            <person name="Freedman E."/>
            <person name="Gellesch M."/>
            <person name="Goldberg J."/>
            <person name="Griggs A."/>
            <person name="Gujja S."/>
            <person name="Heilman E."/>
            <person name="Heiman D."/>
            <person name="Howarth C."/>
            <person name="Mehta T."/>
            <person name="Neiman D."/>
            <person name="Pearson M."/>
            <person name="Roberts A."/>
            <person name="Saif S."/>
            <person name="Shea T."/>
            <person name="Shenoy N."/>
            <person name="Sisk P."/>
            <person name="Stolte C."/>
            <person name="Sykes S."/>
            <person name="White J."/>
            <person name="Yandava C."/>
            <person name="Haas B."/>
            <person name="Nusbaum C."/>
            <person name="Birren B."/>
        </authorList>
    </citation>
    <scope>NUCLEOTIDE SEQUENCE</scope>
    <source>
        <strain evidence="8">ATCC 30864</strain>
    </source>
</reference>
<dbReference type="GO" id="GO:0005524">
    <property type="term" value="F:ATP binding"/>
    <property type="evidence" value="ECO:0007669"/>
    <property type="project" value="UniProtKB-KW"/>
</dbReference>
<dbReference type="InterPro" id="IPR011009">
    <property type="entry name" value="Kinase-like_dom_sf"/>
</dbReference>
<evidence type="ECO:0000313" key="7">
    <source>
        <dbReference type="EMBL" id="KJE91817.1"/>
    </source>
</evidence>
<dbReference type="SUPFAM" id="SSF56112">
    <property type="entry name" value="Protein kinase-like (PK-like)"/>
    <property type="match status" value="1"/>
</dbReference>
<dbReference type="GO" id="GO:0004713">
    <property type="term" value="F:protein tyrosine kinase activity"/>
    <property type="evidence" value="ECO:0007669"/>
    <property type="project" value="InterPro"/>
</dbReference>
<dbReference type="InterPro" id="IPR000719">
    <property type="entry name" value="Prot_kinase_dom"/>
</dbReference>
<keyword evidence="8" id="KW-1185">Reference proteome</keyword>
<dbReference type="SMART" id="SM00219">
    <property type="entry name" value="TyrKc"/>
    <property type="match status" value="1"/>
</dbReference>
<keyword evidence="1" id="KW-0723">Serine/threonine-protein kinase</keyword>
<keyword evidence="2" id="KW-0808">Transferase</keyword>
<keyword evidence="3" id="KW-0547">Nucleotide-binding</keyword>
<protein>
    <submittedName>
        <fullName evidence="7">CAMK/CAMKL/MARK protein kinase</fullName>
    </submittedName>
</protein>
<evidence type="ECO:0000259" key="6">
    <source>
        <dbReference type="PROSITE" id="PS50011"/>
    </source>
</evidence>
<dbReference type="SUPFAM" id="SSF47473">
    <property type="entry name" value="EF-hand"/>
    <property type="match status" value="1"/>
</dbReference>
<dbReference type="Gene3D" id="1.10.510.10">
    <property type="entry name" value="Transferase(Phosphotransferase) domain 1"/>
    <property type="match status" value="1"/>
</dbReference>
<gene>
    <name evidence="7" type="ORF">CAOG_002899</name>
</gene>
<dbReference type="PANTHER" id="PTHR24346">
    <property type="entry name" value="MAP/MICROTUBULE AFFINITY-REGULATING KINASE"/>
    <property type="match status" value="1"/>
</dbReference>
<dbReference type="PANTHER" id="PTHR24346:SF30">
    <property type="entry name" value="MATERNAL EMBRYONIC LEUCINE ZIPPER KINASE"/>
    <property type="match status" value="1"/>
</dbReference>
<dbReference type="FunFam" id="1.10.510.10:FF:000571">
    <property type="entry name" value="Maternal embryonic leucine zipper kinase"/>
    <property type="match status" value="1"/>
</dbReference>
<evidence type="ECO:0000313" key="8">
    <source>
        <dbReference type="Proteomes" id="UP000008743"/>
    </source>
</evidence>
<evidence type="ECO:0000256" key="1">
    <source>
        <dbReference type="ARBA" id="ARBA00022527"/>
    </source>
</evidence>
<evidence type="ECO:0000256" key="2">
    <source>
        <dbReference type="ARBA" id="ARBA00022679"/>
    </source>
</evidence>
<dbReference type="GO" id="GO:0004674">
    <property type="term" value="F:protein serine/threonine kinase activity"/>
    <property type="evidence" value="ECO:0007669"/>
    <property type="project" value="UniProtKB-KW"/>
</dbReference>
<accession>A0A0D2VND2</accession>
<dbReference type="InterPro" id="IPR011992">
    <property type="entry name" value="EF-hand-dom_pair"/>
</dbReference>
<dbReference type="PhylomeDB" id="A0A0D2VND2"/>
<sequence>MGGCLSADKTAFRQLDRGNKGYLTLDDLARGTSRTPWPTEADCSTAAQADLPEHFFVSPALLFLFDTKRAGRLGMSEFCNLLGHVRAATKYVALHQSHPSSLASGSTQTKYLPRRFRAAALQFDGFSRRPQEFALLEEHTIRHHQRHPTRLVFDREAAARVHGEHSASSNQAVLVPMCTRYSTDNESEDQPRSSVGGPSNALDAQIRHLILSEPARYLRQFLRTDDGREAFVSWLVRLVHYEQSPTISTNALQHLILALNNDGISIGDLGLIHAMQIPLGMPSARQTRSLVQQLGPSQLVLFAFGRDEGRLATAIPGPATASLDALTVSLPLELTQAAFLLFADHLTAEYRSVSVADPHDEAKILGDYKLMETVGYGAEGVVKRAIHQPTGTERAIKVIEKGNVAQMSKVDVQIKAMELLTHPNIIALLQVLESETDIFLVLEHCDQSLYDVVAHRGRGLPEDEIRPLFRRLILAIQYSHSVGVCHRDLRVENLLLTQDGVLKVADFGHAGVFAEGWDMFSTTLVGSVQYISPEQIHGKCYSGQLIDMWACGIILYFLAVGRLPFDSRAHSDNMHAFLDDVLSARYSFPTSVSHDLQNLISRLLMTNAEERATPADVLAHPWMAVDAAIDSSKSESLQE</sequence>
<evidence type="ECO:0000256" key="4">
    <source>
        <dbReference type="ARBA" id="ARBA00022777"/>
    </source>
</evidence>
<dbReference type="EMBL" id="KE346363">
    <property type="protein sequence ID" value="KJE91817.1"/>
    <property type="molecule type" value="Genomic_DNA"/>
</dbReference>
<keyword evidence="4 7" id="KW-0418">Kinase</keyword>
<dbReference type="GO" id="GO:0005737">
    <property type="term" value="C:cytoplasm"/>
    <property type="evidence" value="ECO:0007669"/>
    <property type="project" value="TreeGrafter"/>
</dbReference>
<dbReference type="Proteomes" id="UP000008743">
    <property type="component" value="Unassembled WGS sequence"/>
</dbReference>
<name>A0A0D2VND2_CAPO3</name>